<dbReference type="AlphaFoldDB" id="X0UWI7"/>
<organism evidence="1">
    <name type="scientific">marine sediment metagenome</name>
    <dbReference type="NCBI Taxonomy" id="412755"/>
    <lineage>
        <taxon>unclassified sequences</taxon>
        <taxon>metagenomes</taxon>
        <taxon>ecological metagenomes</taxon>
    </lineage>
</organism>
<proteinExistence type="predicted"/>
<reference evidence="1" key="1">
    <citation type="journal article" date="2014" name="Front. Microbiol.">
        <title>High frequency of phylogenetically diverse reductive dehalogenase-homologous genes in deep subseafloor sedimentary metagenomes.</title>
        <authorList>
            <person name="Kawai M."/>
            <person name="Futagami T."/>
            <person name="Toyoda A."/>
            <person name="Takaki Y."/>
            <person name="Nishi S."/>
            <person name="Hori S."/>
            <person name="Arai W."/>
            <person name="Tsubouchi T."/>
            <person name="Morono Y."/>
            <person name="Uchiyama I."/>
            <person name="Ito T."/>
            <person name="Fujiyama A."/>
            <person name="Inagaki F."/>
            <person name="Takami H."/>
        </authorList>
    </citation>
    <scope>NUCLEOTIDE SEQUENCE</scope>
    <source>
        <strain evidence="1">Expedition CK06-06</strain>
    </source>
</reference>
<accession>X0UWI7</accession>
<evidence type="ECO:0000313" key="1">
    <source>
        <dbReference type="EMBL" id="GAG10110.1"/>
    </source>
</evidence>
<dbReference type="EMBL" id="BARS01024627">
    <property type="protein sequence ID" value="GAG10110.1"/>
    <property type="molecule type" value="Genomic_DNA"/>
</dbReference>
<comment type="caution">
    <text evidence="1">The sequence shown here is derived from an EMBL/GenBank/DDBJ whole genome shotgun (WGS) entry which is preliminary data.</text>
</comment>
<protein>
    <submittedName>
        <fullName evidence="1">Uncharacterized protein</fullName>
    </submittedName>
</protein>
<gene>
    <name evidence="1" type="ORF">S01H1_39074</name>
</gene>
<feature type="non-terminal residue" evidence="1">
    <location>
        <position position="1"/>
    </location>
</feature>
<sequence length="53" mass="5796">NGGIMQLFLQQASHHTELGRVAQAAGRLDTARCHYFALIGGPHRIRKGAQKGR</sequence>
<name>X0UWI7_9ZZZZ</name>